<keyword evidence="10 12" id="KW-0413">Isomerase</keyword>
<dbReference type="GO" id="GO:0005524">
    <property type="term" value="F:ATP binding"/>
    <property type="evidence" value="ECO:0007669"/>
    <property type="project" value="InterPro"/>
</dbReference>
<keyword evidence="9 12" id="KW-0238">DNA-binding</keyword>
<gene>
    <name evidence="15" type="ORF">BV898_09712</name>
</gene>
<evidence type="ECO:0000256" key="1">
    <source>
        <dbReference type="ARBA" id="ARBA00000185"/>
    </source>
</evidence>
<evidence type="ECO:0000256" key="2">
    <source>
        <dbReference type="ARBA" id="ARBA00001946"/>
    </source>
</evidence>
<feature type="domain" description="Topoisomerase 6 subunit A/Spo11 TOPRIM" evidence="14">
    <location>
        <begin position="183"/>
        <end position="355"/>
    </location>
</feature>
<evidence type="ECO:0000256" key="10">
    <source>
        <dbReference type="ARBA" id="ARBA00023235"/>
    </source>
</evidence>
<comment type="cofactor">
    <cofactor evidence="2">
        <name>Mg(2+)</name>
        <dbReference type="ChEBI" id="CHEBI:18420"/>
    </cofactor>
</comment>
<dbReference type="PRINTS" id="PR01550">
    <property type="entry name" value="TOP6AFAMILY"/>
</dbReference>
<evidence type="ECO:0000256" key="9">
    <source>
        <dbReference type="ARBA" id="ARBA00023125"/>
    </source>
</evidence>
<dbReference type="InterPro" id="IPR034136">
    <property type="entry name" value="TOPRIM_Topo6A/Spo11"/>
</dbReference>
<evidence type="ECO:0000256" key="8">
    <source>
        <dbReference type="ARBA" id="ARBA00023029"/>
    </source>
</evidence>
<dbReference type="GO" id="GO:0000706">
    <property type="term" value="P:meiotic DNA double-strand break processing"/>
    <property type="evidence" value="ECO:0007669"/>
    <property type="project" value="TreeGrafter"/>
</dbReference>
<keyword evidence="8 12" id="KW-0799">Topoisomerase</keyword>
<evidence type="ECO:0000256" key="11">
    <source>
        <dbReference type="ARBA" id="ARBA00023242"/>
    </source>
</evidence>
<dbReference type="PANTHER" id="PTHR10848:SF0">
    <property type="entry name" value="MEIOTIC RECOMBINATION PROTEIN SPO11"/>
    <property type="match status" value="1"/>
</dbReference>
<evidence type="ECO:0000259" key="14">
    <source>
        <dbReference type="Pfam" id="PF21180"/>
    </source>
</evidence>
<dbReference type="EMBL" id="MTYJ01000077">
    <property type="protein sequence ID" value="OQV16230.1"/>
    <property type="molecule type" value="Genomic_DNA"/>
</dbReference>
<comment type="caution">
    <text evidence="15">The sequence shown here is derived from an EMBL/GenBank/DDBJ whole genome shotgun (WGS) entry which is preliminary data.</text>
</comment>
<dbReference type="GO" id="GO:0000228">
    <property type="term" value="C:nuclear chromosome"/>
    <property type="evidence" value="ECO:0007669"/>
    <property type="project" value="TreeGrafter"/>
</dbReference>
<evidence type="ECO:0000256" key="6">
    <source>
        <dbReference type="ARBA" id="ARBA00022723"/>
    </source>
</evidence>
<dbReference type="Gene3D" id="3.40.1360.10">
    <property type="match status" value="1"/>
</dbReference>
<accession>A0A1W0WLY4</accession>
<dbReference type="GO" id="GO:0042138">
    <property type="term" value="P:meiotic DNA double-strand break formation"/>
    <property type="evidence" value="ECO:0007669"/>
    <property type="project" value="InterPro"/>
</dbReference>
<evidence type="ECO:0000256" key="12">
    <source>
        <dbReference type="PROSITE-ProRule" id="PRU01385"/>
    </source>
</evidence>
<organism evidence="15 16">
    <name type="scientific">Hypsibius exemplaris</name>
    <name type="common">Freshwater tardigrade</name>
    <dbReference type="NCBI Taxonomy" id="2072580"/>
    <lineage>
        <taxon>Eukaryota</taxon>
        <taxon>Metazoa</taxon>
        <taxon>Ecdysozoa</taxon>
        <taxon>Tardigrada</taxon>
        <taxon>Eutardigrada</taxon>
        <taxon>Parachela</taxon>
        <taxon>Hypsibioidea</taxon>
        <taxon>Hypsibiidae</taxon>
        <taxon>Hypsibius</taxon>
    </lineage>
</organism>
<keyword evidence="6" id="KW-0479">Metal-binding</keyword>
<dbReference type="Gene3D" id="1.10.10.10">
    <property type="entry name" value="Winged helix-like DNA-binding domain superfamily/Winged helix DNA-binding domain"/>
    <property type="match status" value="1"/>
</dbReference>
<feature type="domain" description="Spo11/DNA topoisomerase VI subunit A N-terminal" evidence="13">
    <location>
        <begin position="73"/>
        <end position="134"/>
    </location>
</feature>
<dbReference type="PANTHER" id="PTHR10848">
    <property type="entry name" value="MEIOTIC RECOMBINATION PROTEIN SPO11"/>
    <property type="match status" value="1"/>
</dbReference>
<dbReference type="PROSITE" id="PS52041">
    <property type="entry name" value="TOPO_IIB"/>
    <property type="match status" value="1"/>
</dbReference>
<dbReference type="GO" id="GO:0003918">
    <property type="term" value="F:DNA topoisomerase type II (double strand cut, ATP-hydrolyzing) activity"/>
    <property type="evidence" value="ECO:0007669"/>
    <property type="project" value="UniProtKB-UniRule"/>
</dbReference>
<evidence type="ECO:0000256" key="5">
    <source>
        <dbReference type="ARBA" id="ARBA00012895"/>
    </source>
</evidence>
<dbReference type="SUPFAM" id="SSF56726">
    <property type="entry name" value="DNA topoisomerase IV, alpha subunit"/>
    <property type="match status" value="1"/>
</dbReference>
<dbReference type="InterPro" id="IPR013049">
    <property type="entry name" value="Spo11/TopoVI_A_N"/>
</dbReference>
<reference evidence="16" key="1">
    <citation type="submission" date="2017-01" db="EMBL/GenBank/DDBJ databases">
        <title>Comparative genomics of anhydrobiosis in the tardigrade Hypsibius dujardini.</title>
        <authorList>
            <person name="Yoshida Y."/>
            <person name="Koutsovoulos G."/>
            <person name="Laetsch D."/>
            <person name="Stevens L."/>
            <person name="Kumar S."/>
            <person name="Horikawa D."/>
            <person name="Ishino K."/>
            <person name="Komine S."/>
            <person name="Tomita M."/>
            <person name="Blaxter M."/>
            <person name="Arakawa K."/>
        </authorList>
    </citation>
    <scope>NUCLEOTIDE SEQUENCE [LARGE SCALE GENOMIC DNA]</scope>
    <source>
        <strain evidence="16">Z151</strain>
    </source>
</reference>
<dbReference type="Proteomes" id="UP000192578">
    <property type="component" value="Unassembled WGS sequence"/>
</dbReference>
<dbReference type="GO" id="GO:0003677">
    <property type="term" value="F:DNA binding"/>
    <property type="evidence" value="ECO:0007669"/>
    <property type="project" value="UniProtKB-UniRule"/>
</dbReference>
<protein>
    <recommendedName>
        <fullName evidence="5">DNA topoisomerase (ATP-hydrolyzing)</fullName>
        <ecNumber evidence="5">5.6.2.2</ecNumber>
    </recommendedName>
</protein>
<comment type="subcellular location">
    <subcellularLocation>
        <location evidence="3">Nucleus</location>
    </subcellularLocation>
</comment>
<dbReference type="GO" id="GO:0007131">
    <property type="term" value="P:reciprocal meiotic recombination"/>
    <property type="evidence" value="ECO:0007669"/>
    <property type="project" value="TreeGrafter"/>
</dbReference>
<dbReference type="Pfam" id="PF21180">
    <property type="entry name" value="TOP6A-Spo11_Toprim"/>
    <property type="match status" value="1"/>
</dbReference>
<dbReference type="PRINTS" id="PR01551">
    <property type="entry name" value="SPO11HOMOLOG"/>
</dbReference>
<dbReference type="InterPro" id="IPR036078">
    <property type="entry name" value="Spo11/TopoVI_A_sf"/>
</dbReference>
<evidence type="ECO:0000313" key="16">
    <source>
        <dbReference type="Proteomes" id="UP000192578"/>
    </source>
</evidence>
<name>A0A1W0WLY4_HYPEX</name>
<proteinExistence type="inferred from homology"/>
<evidence type="ECO:0000256" key="3">
    <source>
        <dbReference type="ARBA" id="ARBA00004123"/>
    </source>
</evidence>
<sequence length="362" mass="41651">MSIFDTAHIVQAIEIFFLEMFKKLSMGDLPVIEYDLLGEAWTDFRLDEEGRLELKPDGVRRKRISLGRRESIRRFVSIVRLMGQIKRLLVEDTYANMRDLYYQNVLLYGSQEAVNSAIKTITLILKVPRRSLNITASGKGLIAGHLLFLDEAGVQVDCLHTISGIPVPPAVEEIEILHSSAKFILVVEKDTVFQQLREDDICWIEGYPCIMITGKGYPDEATRYFLMKLVEVLQIPVYSVTDADPHGIEIMCMYRYGTKAPHFGNLSLVVPEIRWLGVMPSDVSKYIEYLPEEALVALTDKDRNLALDILHRPYCTDSMRIELEIMLELNCKLEIENISAIEPRFFVDEYLRGKLDQPWEWI</sequence>
<comment type="similarity">
    <text evidence="4 12">Belongs to the TOP6A family.</text>
</comment>
<comment type="catalytic activity">
    <reaction evidence="1 12">
        <text>ATP-dependent breakage, passage and rejoining of double-stranded DNA.</text>
        <dbReference type="EC" id="5.6.2.2"/>
    </reaction>
</comment>
<evidence type="ECO:0000256" key="7">
    <source>
        <dbReference type="ARBA" id="ARBA00022842"/>
    </source>
</evidence>
<keyword evidence="16" id="KW-1185">Reference proteome</keyword>
<evidence type="ECO:0000256" key="4">
    <source>
        <dbReference type="ARBA" id="ARBA00006559"/>
    </source>
</evidence>
<evidence type="ECO:0000313" key="15">
    <source>
        <dbReference type="EMBL" id="OQV16230.1"/>
    </source>
</evidence>
<keyword evidence="11" id="KW-0539">Nucleus</keyword>
<dbReference type="EC" id="5.6.2.2" evidence="5"/>
<feature type="active site" description="O-(5'-phospho-DNA)-tyrosine intermediate" evidence="12">
    <location>
        <position position="102"/>
    </location>
</feature>
<dbReference type="AlphaFoldDB" id="A0A1W0WLY4"/>
<dbReference type="Pfam" id="PF04406">
    <property type="entry name" value="TP6A_N"/>
    <property type="match status" value="1"/>
</dbReference>
<dbReference type="CDD" id="cd00223">
    <property type="entry name" value="TOPRIM_TopoIIB_SPO"/>
    <property type="match status" value="1"/>
</dbReference>
<dbReference type="InterPro" id="IPR036388">
    <property type="entry name" value="WH-like_DNA-bd_sf"/>
</dbReference>
<dbReference type="OrthoDB" id="5377392at2759"/>
<keyword evidence="7" id="KW-0460">Magnesium</keyword>
<dbReference type="InterPro" id="IPR013048">
    <property type="entry name" value="Meiotic_Spo11"/>
</dbReference>
<evidence type="ECO:0000259" key="13">
    <source>
        <dbReference type="Pfam" id="PF04406"/>
    </source>
</evidence>
<dbReference type="GO" id="GO:0046872">
    <property type="term" value="F:metal ion binding"/>
    <property type="evidence" value="ECO:0007669"/>
    <property type="project" value="UniProtKB-KW"/>
</dbReference>
<dbReference type="InterPro" id="IPR002815">
    <property type="entry name" value="Spo11/TopoVI_A"/>
</dbReference>